<protein>
    <submittedName>
        <fullName evidence="2">MBL fold metallo-hydrolase</fullName>
    </submittedName>
</protein>
<feature type="domain" description="Metallo-beta-lactamase" evidence="1">
    <location>
        <begin position="44"/>
        <end position="244"/>
    </location>
</feature>
<accession>A0A6C1KKJ9</accession>
<organism evidence="2 3">
    <name type="scientific">Xanthobacter autotrophicus</name>
    <dbReference type="NCBI Taxonomy" id="280"/>
    <lineage>
        <taxon>Bacteria</taxon>
        <taxon>Pseudomonadati</taxon>
        <taxon>Pseudomonadota</taxon>
        <taxon>Alphaproteobacteria</taxon>
        <taxon>Hyphomicrobiales</taxon>
        <taxon>Xanthobacteraceae</taxon>
        <taxon>Xanthobacter</taxon>
    </lineage>
</organism>
<dbReference type="RefSeq" id="WP_138398491.1">
    <property type="nucleotide sequence ID" value="NZ_JBAFVI010000001.1"/>
</dbReference>
<reference evidence="2 3" key="1">
    <citation type="submission" date="2019-05" db="EMBL/GenBank/DDBJ databases">
        <authorList>
            <person name="Zhou X."/>
        </authorList>
    </citation>
    <scope>NUCLEOTIDE SEQUENCE [LARGE SCALE GENOMIC DNA]</scope>
    <source>
        <strain evidence="2 3">DSM 432</strain>
    </source>
</reference>
<evidence type="ECO:0000313" key="2">
    <source>
        <dbReference type="EMBL" id="TLX43574.1"/>
    </source>
</evidence>
<sequence>MPLPSETGASLTFTILGCGSSGGVPRVGQGWGACDPLNPRNRRRRCSMLVERFGPNGKTTVLVDTSPDLREQLLGEGVTQIDAVLYTHEHADHTHGIDDLRPLAIHHRSRVDVYADEDTSRMLHQRFGYCFSTPPGSAYPPIITEHRFREGREIVVAGAGGSISALPFRQRHGDIDSFGFRFGDVAYSSDVNGLSENSLARLHNLDVWIIDALRETPHPSHFTLQEALDYVALMKPKRAILTNLHTDLDYATLEARLPDGIVPAYDGMHFESHIRSPAASADAAANG</sequence>
<dbReference type="PANTHER" id="PTHR42663:SF6">
    <property type="entry name" value="HYDROLASE C777.06C-RELATED"/>
    <property type="match status" value="1"/>
</dbReference>
<dbReference type="PANTHER" id="PTHR42663">
    <property type="entry name" value="HYDROLASE C777.06C-RELATED-RELATED"/>
    <property type="match status" value="1"/>
</dbReference>
<keyword evidence="2" id="KW-0378">Hydrolase</keyword>
<dbReference type="AlphaFoldDB" id="A0A6C1KKJ9"/>
<name>A0A6C1KKJ9_XANAU</name>
<dbReference type="GO" id="GO:0016787">
    <property type="term" value="F:hydrolase activity"/>
    <property type="evidence" value="ECO:0007669"/>
    <property type="project" value="UniProtKB-KW"/>
</dbReference>
<evidence type="ECO:0000259" key="1">
    <source>
        <dbReference type="SMART" id="SM00849"/>
    </source>
</evidence>
<dbReference type="GeneID" id="95772915"/>
<dbReference type="InterPro" id="IPR036866">
    <property type="entry name" value="RibonucZ/Hydroxyglut_hydro"/>
</dbReference>
<gene>
    <name evidence="2" type="ORF">FBQ73_05495</name>
</gene>
<proteinExistence type="predicted"/>
<dbReference type="SUPFAM" id="SSF56281">
    <property type="entry name" value="Metallo-hydrolase/oxidoreductase"/>
    <property type="match status" value="1"/>
</dbReference>
<dbReference type="InterPro" id="IPR001279">
    <property type="entry name" value="Metallo-B-lactamas"/>
</dbReference>
<dbReference type="Pfam" id="PF12706">
    <property type="entry name" value="Lactamase_B_2"/>
    <property type="match status" value="1"/>
</dbReference>
<evidence type="ECO:0000313" key="3">
    <source>
        <dbReference type="Proteomes" id="UP000305131"/>
    </source>
</evidence>
<dbReference type="SMART" id="SM00849">
    <property type="entry name" value="Lactamase_B"/>
    <property type="match status" value="1"/>
</dbReference>
<dbReference type="Gene3D" id="3.60.15.10">
    <property type="entry name" value="Ribonuclease Z/Hydroxyacylglutathione hydrolase-like"/>
    <property type="match status" value="1"/>
</dbReference>
<dbReference type="EMBL" id="VAUP01000015">
    <property type="protein sequence ID" value="TLX43574.1"/>
    <property type="molecule type" value="Genomic_DNA"/>
</dbReference>
<dbReference type="CDD" id="cd16279">
    <property type="entry name" value="metallo-hydrolase-like_MBL-fold"/>
    <property type="match status" value="1"/>
</dbReference>
<dbReference type="Proteomes" id="UP000305131">
    <property type="component" value="Unassembled WGS sequence"/>
</dbReference>
<dbReference type="OrthoDB" id="9781189at2"/>
<comment type="caution">
    <text evidence="2">The sequence shown here is derived from an EMBL/GenBank/DDBJ whole genome shotgun (WGS) entry which is preliminary data.</text>
</comment>